<dbReference type="PANTHER" id="PTHR34825">
    <property type="entry name" value="CONSERVED PROTEIN, WITH A WEAK D-GALACTARATE DEHYDRATASE/ALTRONATE HYDROLASE DOMAIN"/>
    <property type="match status" value="1"/>
</dbReference>
<organism evidence="2 3">
    <name type="scientific">Fusobacterium mortiferum</name>
    <dbReference type="NCBI Taxonomy" id="850"/>
    <lineage>
        <taxon>Bacteria</taxon>
        <taxon>Fusobacteriati</taxon>
        <taxon>Fusobacteriota</taxon>
        <taxon>Fusobacteriia</taxon>
        <taxon>Fusobacteriales</taxon>
        <taxon>Fusobacteriaceae</taxon>
        <taxon>Fusobacterium</taxon>
    </lineage>
</organism>
<dbReference type="InterPro" id="IPR018631">
    <property type="entry name" value="AAA-ATPase-like_dom"/>
</dbReference>
<dbReference type="InterPro" id="IPR027417">
    <property type="entry name" value="P-loop_NTPase"/>
</dbReference>
<sequence length="547" mass="63798">MLKGIPIGREDFRDIRENNLYYIDKTKFIEDILLDGTQVKLFCRPRRFGKTLNMSTLKYFFDIKDKEKNRKLFDGLYIENSPLIKEQGKYPVIFISMKGITGLSWKESFNEIKLKVKELFRDYSSLVDKFDKYDKGDFEKYILDIENIGEAELKKSLHMLTKLLYKYYDQKVVVLIDEYDSPIMTAYEKGYYTEMINFFKAFYGDVLKTNEYLHIGVLTGIVRVAQAGIFSDLNNFISYTVLDDNYNQAFGLVEKEVKDILEYYQIGYEMPEVKEWYDGYNFGNVDIYNPWSILNFVKNKKVKSYWVNSSGNAVILNMLLLSDGAVFSSLEDLIKDRDVIIYINESIRMGDNLSPNNIWELMLFSGYLTVKEELDSTTYIVKIPNMEVRKLFKALFVDSVFRGQNNIGNMIQALLSKDVNQVVNIFEEVVINAMSYYDASKKYENPYQTLLGGFLYGLDNYYIMYPNIESGYGRADIVLNPRNKNWVGYILELKRGISSDDKKEADRALNQIAENKYETILKRDGVKEIIKIGLVFDGKKIISSYIK</sequence>
<dbReference type="InterPro" id="IPR012547">
    <property type="entry name" value="PDDEXK_9"/>
</dbReference>
<reference evidence="2 3" key="1">
    <citation type="submission" date="2018-08" db="EMBL/GenBank/DDBJ databases">
        <title>A genome reference for cultivated species of the human gut microbiota.</title>
        <authorList>
            <person name="Zou Y."/>
            <person name="Xue W."/>
            <person name="Luo G."/>
        </authorList>
    </citation>
    <scope>NUCLEOTIDE SEQUENCE [LARGE SCALE GENOMIC DNA]</scope>
    <source>
        <strain evidence="2 3">AM25-1</strain>
    </source>
</reference>
<name>A0A414PNQ2_FUSMR</name>
<dbReference type="Gene3D" id="3.40.50.300">
    <property type="entry name" value="P-loop containing nucleotide triphosphate hydrolases"/>
    <property type="match status" value="1"/>
</dbReference>
<dbReference type="PANTHER" id="PTHR34825:SF1">
    <property type="entry name" value="AAA-ATPASE-LIKE DOMAIN-CONTAINING PROTEIN"/>
    <property type="match status" value="1"/>
</dbReference>
<comment type="caution">
    <text evidence="2">The sequence shown here is derived from an EMBL/GenBank/DDBJ whole genome shotgun (WGS) entry which is preliminary data.</text>
</comment>
<dbReference type="AlphaFoldDB" id="A0A414PNQ2"/>
<dbReference type="Pfam" id="PF09820">
    <property type="entry name" value="AAA-ATPase_like"/>
    <property type="match status" value="1"/>
</dbReference>
<gene>
    <name evidence="2" type="ORF">DW663_11430</name>
</gene>
<dbReference type="SUPFAM" id="SSF52540">
    <property type="entry name" value="P-loop containing nucleoside triphosphate hydrolases"/>
    <property type="match status" value="1"/>
</dbReference>
<proteinExistence type="predicted"/>
<feature type="domain" description="AAA-ATPase-like" evidence="1">
    <location>
        <begin position="6"/>
        <end position="230"/>
    </location>
</feature>
<dbReference type="EMBL" id="QRHL01000030">
    <property type="protein sequence ID" value="RHF70142.1"/>
    <property type="molecule type" value="Genomic_DNA"/>
</dbReference>
<evidence type="ECO:0000313" key="3">
    <source>
        <dbReference type="Proteomes" id="UP000284676"/>
    </source>
</evidence>
<evidence type="ECO:0000313" key="2">
    <source>
        <dbReference type="EMBL" id="RHF70142.1"/>
    </source>
</evidence>
<accession>A0A414PNQ2</accession>
<dbReference type="Proteomes" id="UP000284676">
    <property type="component" value="Unassembled WGS sequence"/>
</dbReference>
<evidence type="ECO:0000259" key="1">
    <source>
        <dbReference type="Pfam" id="PF09820"/>
    </source>
</evidence>
<dbReference type="Pfam" id="PF08011">
    <property type="entry name" value="PDDEXK_9"/>
    <property type="match status" value="1"/>
</dbReference>
<protein>
    <recommendedName>
        <fullName evidence="1">AAA-ATPase-like domain-containing protein</fullName>
    </recommendedName>
</protein>
<dbReference type="RefSeq" id="WP_118126262.1">
    <property type="nucleotide sequence ID" value="NZ_JBQKFG010000006.1"/>
</dbReference>